<feature type="domain" description="BTB" evidence="5">
    <location>
        <begin position="24"/>
        <end position="85"/>
    </location>
</feature>
<dbReference type="Pfam" id="PF07707">
    <property type="entry name" value="BACK"/>
    <property type="match status" value="1"/>
</dbReference>
<evidence type="ECO:0000259" key="5">
    <source>
        <dbReference type="PROSITE" id="PS50097"/>
    </source>
</evidence>
<dbReference type="Gene3D" id="1.25.40.420">
    <property type="match status" value="1"/>
</dbReference>
<evidence type="ECO:0000256" key="1">
    <source>
        <dbReference type="ARBA" id="ARBA00013699"/>
    </source>
</evidence>
<gene>
    <name evidence="7" type="primary">LOC106467400</name>
</gene>
<dbReference type="Pfam" id="PF00651">
    <property type="entry name" value="BTB"/>
    <property type="match status" value="1"/>
</dbReference>
<dbReference type="InterPro" id="IPR047062">
    <property type="entry name" value="KBTBD3_BACK"/>
</dbReference>
<keyword evidence="2" id="KW-0880">Kelch repeat</keyword>
<evidence type="ECO:0000313" key="7">
    <source>
        <dbReference type="RefSeq" id="XP_013783204.1"/>
    </source>
</evidence>
<dbReference type="SUPFAM" id="SSF54695">
    <property type="entry name" value="POZ domain"/>
    <property type="match status" value="1"/>
</dbReference>
<protein>
    <recommendedName>
        <fullName evidence="1">Kelch-like protein diablo</fullName>
    </recommendedName>
</protein>
<dbReference type="Pfam" id="PF24681">
    <property type="entry name" value="Kelch_KLHDC2_KLHL20_DRC7"/>
    <property type="match status" value="1"/>
</dbReference>
<dbReference type="PANTHER" id="PTHR45632:SF26">
    <property type="entry name" value="BTB DOMAIN-CONTAINING PROTEIN"/>
    <property type="match status" value="1"/>
</dbReference>
<dbReference type="PIRSF" id="PIRSF037037">
    <property type="entry name" value="Kelch-like_protein_gigaxonin"/>
    <property type="match status" value="1"/>
</dbReference>
<dbReference type="InterPro" id="IPR011705">
    <property type="entry name" value="BACK"/>
</dbReference>
<dbReference type="SMART" id="SM00225">
    <property type="entry name" value="BTB"/>
    <property type="match status" value="1"/>
</dbReference>
<dbReference type="InterPro" id="IPR000210">
    <property type="entry name" value="BTB/POZ_dom"/>
</dbReference>
<evidence type="ECO:0000256" key="4">
    <source>
        <dbReference type="ARBA" id="ARBA00043912"/>
    </source>
</evidence>
<evidence type="ECO:0000313" key="6">
    <source>
        <dbReference type="Proteomes" id="UP000694941"/>
    </source>
</evidence>
<dbReference type="CDD" id="cd18480">
    <property type="entry name" value="BACK_KBTBD3"/>
    <property type="match status" value="1"/>
</dbReference>
<dbReference type="SUPFAM" id="SSF117281">
    <property type="entry name" value="Kelch motif"/>
    <property type="match status" value="1"/>
</dbReference>
<dbReference type="Proteomes" id="UP000694941">
    <property type="component" value="Unplaced"/>
</dbReference>
<reference evidence="7" key="1">
    <citation type="submission" date="2025-08" db="UniProtKB">
        <authorList>
            <consortium name="RefSeq"/>
        </authorList>
    </citation>
    <scope>IDENTIFICATION</scope>
    <source>
        <tissue evidence="7">Muscle</tissue>
    </source>
</reference>
<dbReference type="PROSITE" id="PS50097">
    <property type="entry name" value="BTB"/>
    <property type="match status" value="1"/>
</dbReference>
<comment type="function">
    <text evidence="4">Probable substrate-specific adapter of an E3 ubiquitin-protein ligase complex which mediates the ubiquitination and subsequent proteasomal degradation of target proteins. May have a role in synapse differentiation and growth.</text>
</comment>
<dbReference type="InterPro" id="IPR017096">
    <property type="entry name" value="BTB-kelch_protein"/>
</dbReference>
<dbReference type="PANTHER" id="PTHR45632">
    <property type="entry name" value="LD33804P"/>
    <property type="match status" value="1"/>
</dbReference>
<evidence type="ECO:0000256" key="2">
    <source>
        <dbReference type="ARBA" id="ARBA00022441"/>
    </source>
</evidence>
<dbReference type="SMART" id="SM00875">
    <property type="entry name" value="BACK"/>
    <property type="match status" value="1"/>
</dbReference>
<keyword evidence="6" id="KW-1185">Reference proteome</keyword>
<dbReference type="Pfam" id="PF01344">
    <property type="entry name" value="Kelch_1"/>
    <property type="match status" value="2"/>
</dbReference>
<name>A0ABM1BJF5_LIMPO</name>
<dbReference type="InterPro" id="IPR006652">
    <property type="entry name" value="Kelch_1"/>
</dbReference>
<dbReference type="PRINTS" id="PR00501">
    <property type="entry name" value="KELCHREPEAT"/>
</dbReference>
<dbReference type="GeneID" id="106467400"/>
<dbReference type="Gene3D" id="3.30.710.10">
    <property type="entry name" value="Potassium Channel Kv1.1, Chain A"/>
    <property type="match status" value="1"/>
</dbReference>
<accession>A0ABM1BJF5</accession>
<dbReference type="Gene3D" id="2.120.10.80">
    <property type="entry name" value="Kelch-type beta propeller"/>
    <property type="match status" value="1"/>
</dbReference>
<proteinExistence type="predicted"/>
<dbReference type="RefSeq" id="XP_013783204.1">
    <property type="nucleotide sequence ID" value="XM_013927750.1"/>
</dbReference>
<organism evidence="6 7">
    <name type="scientific">Limulus polyphemus</name>
    <name type="common">Atlantic horseshoe crab</name>
    <dbReference type="NCBI Taxonomy" id="6850"/>
    <lineage>
        <taxon>Eukaryota</taxon>
        <taxon>Metazoa</taxon>
        <taxon>Ecdysozoa</taxon>
        <taxon>Arthropoda</taxon>
        <taxon>Chelicerata</taxon>
        <taxon>Merostomata</taxon>
        <taxon>Xiphosura</taxon>
        <taxon>Limulidae</taxon>
        <taxon>Limulus</taxon>
    </lineage>
</organism>
<dbReference type="InterPro" id="IPR015915">
    <property type="entry name" value="Kelch-typ_b-propeller"/>
</dbReference>
<dbReference type="InterPro" id="IPR011333">
    <property type="entry name" value="SKP1/BTB/POZ_sf"/>
</dbReference>
<sequence>METDREITEPLQILDEMRSTGQLCDTILRTHDCGKFLIHSAVLSASSPYFKVLFTNTLGTPHKKDILIPGITADLLQLIIKYAYTRVTWVTVGNVDVLLPAADQFNVIGMVKDCSQFLIDNMDLENCIGIRQFAQVYGVLDLEKITTQFLMKEIVQVLETSQEFLELPAEELVDIFAADDLNICHEEDLWEAIVKWIDNDPEDRKHDLLRLMQCVRFGLMDVTFFIKMVKYHPHVTEQSNCRPLINEALTILWDQRQEKPLIDTKLISPHLIRPRFPHEALFIFGGWNRRNLISLIEAYDVRADRWIQLDINDPAGPRSYHKIAVLGTDVYVIGGFNSVDYLNTVWCWNIVSRHWREVAPMHMKRAYVSVALLNGMIYAVGGHNGRRRQDSAEKYNETANQWTVIQKMNYPRSDASATVWNSYIFIAGGFDGFDCISSVEYYDSMSDQWTLVRPMTTGRKGCCCATYNNMVYVLGGCDGSSRLTTGEKFDPMSNTWSEVPEMYTSRSNFGMEVIDDMIYVIGGFNGLSTIVNVECFDWKTNEWYHATELRFDRSGMATCVISGLEHIREYLYKNRENLLEENRQKLVGVSP</sequence>
<keyword evidence="3" id="KW-0677">Repeat</keyword>
<dbReference type="SMART" id="SM00612">
    <property type="entry name" value="Kelch"/>
    <property type="match status" value="6"/>
</dbReference>
<evidence type="ECO:0000256" key="3">
    <source>
        <dbReference type="ARBA" id="ARBA00022737"/>
    </source>
</evidence>